<proteinExistence type="inferred from homology"/>
<evidence type="ECO:0000313" key="10">
    <source>
        <dbReference type="EMBL" id="VFP87316.1"/>
    </source>
</evidence>
<keyword evidence="3 7" id="KW-0560">Oxidoreductase</keyword>
<dbReference type="AlphaFoldDB" id="A0A451DKS0"/>
<keyword evidence="1 7" id="KW-0004">4Fe-4S</keyword>
<sequence length="374" mass="41280">MSHVQQITRRKSTRIYVGTVPVGDNAPITIQSMTNTCTTDIAETVSQIKALERIGVDIVRISVPTIESAEAIRSIKKQVNVPIVADIHFDYRIALKVAEYGVDCLRINPGNIGNKSRIRSVVECARYHDIPIRIGINSGSLEKDLQQKYKEPTPKALLDSALRQIDYLDKLNFNTFKVSVKASDIFIAMESYRLLAQQIEQPLHIGITESGGARAGAVKSAIAVGSLLLEGIGDTLRISLAANPLEEVKVGFDILKSLHIRSRGINFIACPTCSRQEFDVISVVNTLEERLSDILTPMNVAIIGCMVNGPGEAKLADIAVSGRKKSSSLYEDGIQLRERLDNQIIIDQLEAYIRRKSCTISATRRIDIKTIINR</sequence>
<dbReference type="InterPro" id="IPR016425">
    <property type="entry name" value="IspG_bac"/>
</dbReference>
<gene>
    <name evidence="7 10" type="primary">ispG</name>
    <name evidence="10" type="ORF">ERCIPSTX3056_503</name>
</gene>
<evidence type="ECO:0000256" key="4">
    <source>
        <dbReference type="ARBA" id="ARBA00023004"/>
    </source>
</evidence>
<comment type="catalytic activity">
    <reaction evidence="7">
        <text>(2E)-4-hydroxy-3-methylbut-2-enyl diphosphate + oxidized [flavodoxin] + H2O + 2 H(+) = 2-C-methyl-D-erythritol 2,4-cyclic diphosphate + reduced [flavodoxin]</text>
        <dbReference type="Rhea" id="RHEA:43604"/>
        <dbReference type="Rhea" id="RHEA-COMP:10622"/>
        <dbReference type="Rhea" id="RHEA-COMP:10623"/>
        <dbReference type="ChEBI" id="CHEBI:15377"/>
        <dbReference type="ChEBI" id="CHEBI:15378"/>
        <dbReference type="ChEBI" id="CHEBI:57618"/>
        <dbReference type="ChEBI" id="CHEBI:58210"/>
        <dbReference type="ChEBI" id="CHEBI:58483"/>
        <dbReference type="ChEBI" id="CHEBI:128753"/>
        <dbReference type="EC" id="1.17.7.3"/>
    </reaction>
</comment>
<evidence type="ECO:0000313" key="11">
    <source>
        <dbReference type="Proteomes" id="UP000294462"/>
    </source>
</evidence>
<organism evidence="10 11">
    <name type="scientific">Candidatus Erwinia haradaeae</name>
    <dbReference type="NCBI Taxonomy" id="1922217"/>
    <lineage>
        <taxon>Bacteria</taxon>
        <taxon>Pseudomonadati</taxon>
        <taxon>Pseudomonadota</taxon>
        <taxon>Gammaproteobacteria</taxon>
        <taxon>Enterobacterales</taxon>
        <taxon>Erwiniaceae</taxon>
        <taxon>Erwinia</taxon>
    </lineage>
</organism>
<dbReference type="InterPro" id="IPR045854">
    <property type="entry name" value="NO2/SO3_Rdtase_4Fe4S_sf"/>
</dbReference>
<dbReference type="GO" id="GO:0019288">
    <property type="term" value="P:isopentenyl diphosphate biosynthetic process, methylerythritol 4-phosphate pathway"/>
    <property type="evidence" value="ECO:0007669"/>
    <property type="project" value="UniProtKB-UniRule"/>
</dbReference>
<dbReference type="InterPro" id="IPR004588">
    <property type="entry name" value="IspG_bac-typ"/>
</dbReference>
<dbReference type="InterPro" id="IPR036849">
    <property type="entry name" value="Enolase-like_C_sf"/>
</dbReference>
<dbReference type="EMBL" id="LR217725">
    <property type="protein sequence ID" value="VFP87316.1"/>
    <property type="molecule type" value="Genomic_DNA"/>
</dbReference>
<dbReference type="SUPFAM" id="SSF56014">
    <property type="entry name" value="Nitrite and sulphite reductase 4Fe-4S domain-like"/>
    <property type="match status" value="1"/>
</dbReference>
<feature type="binding site" evidence="7">
    <location>
        <position position="270"/>
    </location>
    <ligand>
        <name>[4Fe-4S] cluster</name>
        <dbReference type="ChEBI" id="CHEBI:49883"/>
    </ligand>
</feature>
<dbReference type="Proteomes" id="UP000294462">
    <property type="component" value="Chromosome"/>
</dbReference>
<dbReference type="InterPro" id="IPR058579">
    <property type="entry name" value="IspG_C"/>
</dbReference>
<dbReference type="Gene3D" id="3.20.20.20">
    <property type="entry name" value="Dihydropteroate synthase-like"/>
    <property type="match status" value="1"/>
</dbReference>
<feature type="domain" description="IspG C-terminal" evidence="9">
    <location>
        <begin position="266"/>
        <end position="354"/>
    </location>
</feature>
<keyword evidence="11" id="KW-1185">Reference proteome</keyword>
<feature type="binding site" evidence="7">
    <location>
        <position position="305"/>
    </location>
    <ligand>
        <name>[4Fe-4S] cluster</name>
        <dbReference type="ChEBI" id="CHEBI:49883"/>
    </ligand>
</feature>
<dbReference type="KEGG" id="ehd:ERCIPSTX3056_503"/>
<reference evidence="10 11" key="1">
    <citation type="submission" date="2019-02" db="EMBL/GenBank/DDBJ databases">
        <authorList>
            <person name="Manzano-Marin A."/>
            <person name="Manzano-Marin A."/>
        </authorList>
    </citation>
    <scope>NUCLEOTIDE SEQUENCE [LARGE SCALE GENOMIC DNA]</scope>
    <source>
        <strain evidence="10 11">ErCipseudotaxifoliae</strain>
    </source>
</reference>
<dbReference type="RefSeq" id="WP_072666370.1">
    <property type="nucleotide sequence ID" value="NZ_LR217725.1"/>
</dbReference>
<keyword evidence="6 7" id="KW-0414">Isoprene biosynthesis</keyword>
<feature type="binding site" evidence="7">
    <location>
        <position position="273"/>
    </location>
    <ligand>
        <name>[4Fe-4S] cluster</name>
        <dbReference type="ChEBI" id="CHEBI:49883"/>
    </ligand>
</feature>
<evidence type="ECO:0000259" key="9">
    <source>
        <dbReference type="Pfam" id="PF26540"/>
    </source>
</evidence>
<evidence type="ECO:0000256" key="5">
    <source>
        <dbReference type="ARBA" id="ARBA00023014"/>
    </source>
</evidence>
<dbReference type="GO" id="GO:0046429">
    <property type="term" value="F:4-hydroxy-3-methylbut-2-en-1-yl diphosphate synthase activity (ferredoxin)"/>
    <property type="evidence" value="ECO:0007669"/>
    <property type="project" value="UniProtKB-UniRule"/>
</dbReference>
<evidence type="ECO:0000256" key="6">
    <source>
        <dbReference type="ARBA" id="ARBA00023229"/>
    </source>
</evidence>
<dbReference type="PIRSF" id="PIRSF004640">
    <property type="entry name" value="IspG"/>
    <property type="match status" value="1"/>
</dbReference>
<dbReference type="GO" id="GO:0005506">
    <property type="term" value="F:iron ion binding"/>
    <property type="evidence" value="ECO:0007669"/>
    <property type="project" value="InterPro"/>
</dbReference>
<evidence type="ECO:0000256" key="3">
    <source>
        <dbReference type="ARBA" id="ARBA00023002"/>
    </source>
</evidence>
<dbReference type="NCBIfam" id="NF001540">
    <property type="entry name" value="PRK00366.1"/>
    <property type="match status" value="1"/>
</dbReference>
<dbReference type="SUPFAM" id="SSF51604">
    <property type="entry name" value="Enolase C-terminal domain-like"/>
    <property type="match status" value="1"/>
</dbReference>
<name>A0A451DKS0_9GAMM</name>
<dbReference type="PANTHER" id="PTHR30454">
    <property type="entry name" value="4-HYDROXY-3-METHYLBUT-2-EN-1-YL DIPHOSPHATE SYNTHASE"/>
    <property type="match status" value="1"/>
</dbReference>
<comment type="function">
    <text evidence="7">Converts 2C-methyl-D-erythritol 2,4-cyclodiphosphate (ME-2,4cPP) into 1-hydroxy-2-methyl-2-(E)-butenyl 4-diphosphate.</text>
</comment>
<evidence type="ECO:0000256" key="1">
    <source>
        <dbReference type="ARBA" id="ARBA00022485"/>
    </source>
</evidence>
<accession>A0A451DKS0</accession>
<comment type="pathway">
    <text evidence="7">Isoprenoid biosynthesis; isopentenyl diphosphate biosynthesis via DXP pathway; isopentenyl diphosphate from 1-deoxy-D-xylulose 5-phosphate: step 5/6.</text>
</comment>
<dbReference type="FunFam" id="3.20.20.20:FF:000001">
    <property type="entry name" value="4-hydroxy-3-methylbut-2-en-1-yl diphosphate synthase (flavodoxin)"/>
    <property type="match status" value="1"/>
</dbReference>
<protein>
    <recommendedName>
        <fullName evidence="7">4-hydroxy-3-methylbut-2-en-1-yl diphosphate synthase (flavodoxin)</fullName>
        <ecNumber evidence="7">1.17.7.3</ecNumber>
    </recommendedName>
    <alternativeName>
        <fullName evidence="7">1-hydroxy-2-methyl-2-(E)-butenyl 4-diphosphate synthase</fullName>
    </alternativeName>
</protein>
<dbReference type="GO" id="GO:0016114">
    <property type="term" value="P:terpenoid biosynthetic process"/>
    <property type="evidence" value="ECO:0007669"/>
    <property type="project" value="InterPro"/>
</dbReference>
<feature type="domain" description="IspG TIM-barrel" evidence="8">
    <location>
        <begin position="13"/>
        <end position="251"/>
    </location>
</feature>
<dbReference type="NCBIfam" id="TIGR00612">
    <property type="entry name" value="ispG_gcpE"/>
    <property type="match status" value="1"/>
</dbReference>
<feature type="binding site" evidence="7">
    <location>
        <position position="312"/>
    </location>
    <ligand>
        <name>[4Fe-4S] cluster</name>
        <dbReference type="ChEBI" id="CHEBI:49883"/>
    </ligand>
</feature>
<keyword evidence="2 7" id="KW-0479">Metal-binding</keyword>
<dbReference type="EC" id="1.17.7.3" evidence="7"/>
<evidence type="ECO:0000256" key="7">
    <source>
        <dbReference type="HAMAP-Rule" id="MF_00159"/>
    </source>
</evidence>
<dbReference type="OrthoDB" id="9803214at2"/>
<dbReference type="UniPathway" id="UPA00056">
    <property type="reaction ID" value="UER00096"/>
</dbReference>
<comment type="similarity">
    <text evidence="7">Belongs to the IspG family.</text>
</comment>
<dbReference type="InterPro" id="IPR058578">
    <property type="entry name" value="IspG_TIM"/>
</dbReference>
<evidence type="ECO:0000259" key="8">
    <source>
        <dbReference type="Pfam" id="PF04551"/>
    </source>
</evidence>
<keyword evidence="4 7" id="KW-0408">Iron</keyword>
<dbReference type="GO" id="GO:0051539">
    <property type="term" value="F:4 iron, 4 sulfur cluster binding"/>
    <property type="evidence" value="ECO:0007669"/>
    <property type="project" value="UniProtKB-UniRule"/>
</dbReference>
<dbReference type="Pfam" id="PF04551">
    <property type="entry name" value="GcpE"/>
    <property type="match status" value="1"/>
</dbReference>
<evidence type="ECO:0000256" key="2">
    <source>
        <dbReference type="ARBA" id="ARBA00022723"/>
    </source>
</evidence>
<keyword evidence="5 7" id="KW-0411">Iron-sulfur</keyword>
<comment type="cofactor">
    <cofactor evidence="7">
        <name>[4Fe-4S] cluster</name>
        <dbReference type="ChEBI" id="CHEBI:49883"/>
    </cofactor>
    <text evidence="7">Binds 1 [4Fe-4S] cluster.</text>
</comment>
<dbReference type="Pfam" id="PF26540">
    <property type="entry name" value="GcpE_C"/>
    <property type="match status" value="1"/>
</dbReference>
<dbReference type="HAMAP" id="MF_00159">
    <property type="entry name" value="IspG"/>
    <property type="match status" value="1"/>
</dbReference>
<dbReference type="PANTHER" id="PTHR30454:SF0">
    <property type="entry name" value="4-HYDROXY-3-METHYLBUT-2-EN-1-YL DIPHOSPHATE SYNTHASE (FERREDOXIN), CHLOROPLASTIC"/>
    <property type="match status" value="1"/>
</dbReference>
<dbReference type="InterPro" id="IPR011005">
    <property type="entry name" value="Dihydropteroate_synth-like_sf"/>
</dbReference>
<dbReference type="Gene3D" id="3.30.413.10">
    <property type="entry name" value="Sulfite Reductase Hemoprotein, domain 1"/>
    <property type="match status" value="1"/>
</dbReference>
<dbReference type="GO" id="GO:0141197">
    <property type="term" value="F:4-hydroxy-3-methylbut-2-enyl-diphosphate synthase activity (flavodoxin)"/>
    <property type="evidence" value="ECO:0007669"/>
    <property type="project" value="UniProtKB-EC"/>
</dbReference>